<comment type="caution">
    <text evidence="2">The sequence shown here is derived from an EMBL/GenBank/DDBJ whole genome shotgun (WGS) entry which is preliminary data.</text>
</comment>
<feature type="region of interest" description="Disordered" evidence="1">
    <location>
        <begin position="171"/>
        <end position="194"/>
    </location>
</feature>
<protein>
    <submittedName>
        <fullName evidence="2">Uncharacterized protein</fullName>
    </submittedName>
</protein>
<organism evidence="2 3">
    <name type="scientific">Halovulum marinum</name>
    <dbReference type="NCBI Taxonomy" id="2662447"/>
    <lineage>
        <taxon>Bacteria</taxon>
        <taxon>Pseudomonadati</taxon>
        <taxon>Pseudomonadota</taxon>
        <taxon>Alphaproteobacteria</taxon>
        <taxon>Rhodobacterales</taxon>
        <taxon>Paracoccaceae</taxon>
        <taxon>Halovulum</taxon>
    </lineage>
</organism>
<gene>
    <name evidence="2" type="ORF">GE300_14850</name>
</gene>
<accession>A0A6L5Z2W0</accession>
<dbReference type="RefSeq" id="WP_154447471.1">
    <property type="nucleotide sequence ID" value="NZ_WIND01000013.1"/>
</dbReference>
<dbReference type="AlphaFoldDB" id="A0A6L5Z2W0"/>
<evidence type="ECO:0000313" key="3">
    <source>
        <dbReference type="Proteomes" id="UP000474957"/>
    </source>
</evidence>
<evidence type="ECO:0000256" key="1">
    <source>
        <dbReference type="SAM" id="MobiDB-lite"/>
    </source>
</evidence>
<reference evidence="2 3" key="1">
    <citation type="submission" date="2019-10" db="EMBL/GenBank/DDBJ databases">
        <title>Cognatihalovulum marinum gen. nov. sp. nov., a new member of the family Rhodobacteraceae isolated from deep seawater of the Northwest Indian Ocean.</title>
        <authorList>
            <person name="Ruan C."/>
            <person name="Wang J."/>
            <person name="Zheng X."/>
            <person name="Song L."/>
            <person name="Zhu Y."/>
            <person name="Huang Y."/>
            <person name="Lu Z."/>
            <person name="Du W."/>
            <person name="Huang L."/>
            <person name="Dai X."/>
        </authorList>
    </citation>
    <scope>NUCLEOTIDE SEQUENCE [LARGE SCALE GENOMIC DNA]</scope>
    <source>
        <strain evidence="2 3">2CG4</strain>
    </source>
</reference>
<keyword evidence="3" id="KW-1185">Reference proteome</keyword>
<dbReference type="Proteomes" id="UP000474957">
    <property type="component" value="Unassembled WGS sequence"/>
</dbReference>
<sequence length="194" mass="21735">MKLVDRQDLFAPQWAPDGMSAKLPAFLDLGVYRIHRALPGYYRVRRGQERSRKMYSIDECRRFVECDARSEVLKLSQRADAELWLPMWAANRDGWAILAKVRDDVGSMMKDDRYAAWAGQQIVIVHAQGEIPETDAWDMAAPVGASRIPGSWFAGWRPLAVPLPPRRIEATEAKNPAKTRPVPKPATAPGAIAA</sequence>
<proteinExistence type="predicted"/>
<dbReference type="EMBL" id="WIND01000013">
    <property type="protein sequence ID" value="MSU90878.1"/>
    <property type="molecule type" value="Genomic_DNA"/>
</dbReference>
<evidence type="ECO:0000313" key="2">
    <source>
        <dbReference type="EMBL" id="MSU90878.1"/>
    </source>
</evidence>
<name>A0A6L5Z2W0_9RHOB</name>